<sequence>MRKRRGGALKIVLLSFVITFLIGSLLCTGIGYLYFNTPTSNYLERNVKAAYGHSPAMVEHIGEWQSSSINFTHNGELAAEFGRATFCMDVVGSKGTGRLYIMGPIDIDQEGYFTQAFLKVGDETYELGPGRPK</sequence>
<dbReference type="AlphaFoldDB" id="A0A9X1MRX5"/>
<evidence type="ECO:0000256" key="1">
    <source>
        <dbReference type="SAM" id="Phobius"/>
    </source>
</evidence>
<name>A0A9X1MRX5_9BACT</name>
<dbReference type="EMBL" id="JAJKFT010000010">
    <property type="protein sequence ID" value="MCC9632273.1"/>
    <property type="molecule type" value="Genomic_DNA"/>
</dbReference>
<comment type="caution">
    <text evidence="2">The sequence shown here is derived from an EMBL/GenBank/DDBJ whole genome shotgun (WGS) entry which is preliminary data.</text>
</comment>
<reference evidence="2" key="1">
    <citation type="submission" date="2021-11" db="EMBL/GenBank/DDBJ databases">
        <title>Genome sequence.</title>
        <authorList>
            <person name="Sun Q."/>
        </authorList>
    </citation>
    <scope>NUCLEOTIDE SEQUENCE</scope>
    <source>
        <strain evidence="2">JC732</strain>
    </source>
</reference>
<proteinExistence type="predicted"/>
<dbReference type="Proteomes" id="UP001139103">
    <property type="component" value="Unassembled WGS sequence"/>
</dbReference>
<evidence type="ECO:0000313" key="2">
    <source>
        <dbReference type="EMBL" id="MCC9632273.1"/>
    </source>
</evidence>
<keyword evidence="1" id="KW-0812">Transmembrane</keyword>
<dbReference type="RefSeq" id="WP_230225129.1">
    <property type="nucleotide sequence ID" value="NZ_JAJKFT010000010.1"/>
</dbReference>
<keyword evidence="1" id="KW-1133">Transmembrane helix</keyword>
<keyword evidence="3" id="KW-1185">Reference proteome</keyword>
<gene>
    <name evidence="2" type="ORF">LOC68_28095</name>
</gene>
<feature type="transmembrane region" description="Helical" evidence="1">
    <location>
        <begin position="12"/>
        <end position="35"/>
    </location>
</feature>
<keyword evidence="1" id="KW-0472">Membrane</keyword>
<organism evidence="2 3">
    <name type="scientific">Blastopirellula sediminis</name>
    <dbReference type="NCBI Taxonomy" id="2894196"/>
    <lineage>
        <taxon>Bacteria</taxon>
        <taxon>Pseudomonadati</taxon>
        <taxon>Planctomycetota</taxon>
        <taxon>Planctomycetia</taxon>
        <taxon>Pirellulales</taxon>
        <taxon>Pirellulaceae</taxon>
        <taxon>Blastopirellula</taxon>
    </lineage>
</organism>
<accession>A0A9X1MRX5</accession>
<evidence type="ECO:0000313" key="3">
    <source>
        <dbReference type="Proteomes" id="UP001139103"/>
    </source>
</evidence>
<protein>
    <submittedName>
        <fullName evidence="2">Cytochrome c oxidase assembly factor 1 family protein</fullName>
    </submittedName>
</protein>